<keyword evidence="2 3" id="KW-0690">Ribosome biogenesis</keyword>
<dbReference type="Pfam" id="PF02576">
    <property type="entry name" value="RimP_N"/>
    <property type="match status" value="1"/>
</dbReference>
<dbReference type="SUPFAM" id="SSF75420">
    <property type="entry name" value="YhbC-like, N-terminal domain"/>
    <property type="match status" value="1"/>
</dbReference>
<evidence type="ECO:0000313" key="6">
    <source>
        <dbReference type="Proteomes" id="UP000019262"/>
    </source>
</evidence>
<dbReference type="HAMAP" id="MF_01077">
    <property type="entry name" value="RimP"/>
    <property type="match status" value="1"/>
</dbReference>
<sequence>MGMLLVKIIDNNEIYNLVKNVTDRLGIEIIEINIFRKRDRGKIQIVLYKGNDFGVDTLYDLHKMFLLSLESVFKCNFSLEISTPGINRKIKSDREFKIFEGRRIKLMLNNDFEEGLILKADSGSFIFKTDNEETRILYSDVKKAKLL</sequence>
<dbReference type="PANTHER" id="PTHR33867:SF1">
    <property type="entry name" value="RIBOSOME MATURATION FACTOR RIMP"/>
    <property type="match status" value="1"/>
</dbReference>
<dbReference type="PANTHER" id="PTHR33867">
    <property type="entry name" value="RIBOSOME MATURATION FACTOR RIMP"/>
    <property type="match status" value="1"/>
</dbReference>
<organism evidence="5 6">
    <name type="scientific">Borrelia anserina BA2</name>
    <dbReference type="NCBI Taxonomy" id="1313293"/>
    <lineage>
        <taxon>Bacteria</taxon>
        <taxon>Pseudomonadati</taxon>
        <taxon>Spirochaetota</taxon>
        <taxon>Spirochaetia</taxon>
        <taxon>Spirochaetales</taxon>
        <taxon>Borreliaceae</taxon>
        <taxon>Borrelia</taxon>
    </lineage>
</organism>
<evidence type="ECO:0000313" key="5">
    <source>
        <dbReference type="EMBL" id="AHH08770.1"/>
    </source>
</evidence>
<dbReference type="AlphaFoldDB" id="W5SPD6"/>
<dbReference type="InterPro" id="IPR028989">
    <property type="entry name" value="RimP_N"/>
</dbReference>
<dbReference type="SUPFAM" id="SSF74942">
    <property type="entry name" value="YhbC-like, C-terminal domain"/>
    <property type="match status" value="1"/>
</dbReference>
<comment type="function">
    <text evidence="3">Required for maturation of 30S ribosomal subunits.</text>
</comment>
<proteinExistence type="inferred from homology"/>
<dbReference type="NCBIfam" id="NF011223">
    <property type="entry name" value="PRK14630.1"/>
    <property type="match status" value="1"/>
</dbReference>
<dbReference type="GO" id="GO:0006412">
    <property type="term" value="P:translation"/>
    <property type="evidence" value="ECO:0007669"/>
    <property type="project" value="TreeGrafter"/>
</dbReference>
<protein>
    <recommendedName>
        <fullName evidence="3">Ribosome maturation factor RimP</fullName>
    </recommendedName>
</protein>
<comment type="similarity">
    <text evidence="3">Belongs to the RimP family.</text>
</comment>
<dbReference type="GO" id="GO:0000028">
    <property type="term" value="P:ribosomal small subunit assembly"/>
    <property type="evidence" value="ECO:0007669"/>
    <property type="project" value="TreeGrafter"/>
</dbReference>
<dbReference type="Gene3D" id="3.30.300.70">
    <property type="entry name" value="RimP-like superfamily, N-terminal"/>
    <property type="match status" value="1"/>
</dbReference>
<reference evidence="5 6" key="1">
    <citation type="submission" date="2013-04" db="EMBL/GenBank/DDBJ databases">
        <title>Comparative Genomics of Relapsing Fever Spirochetes.</title>
        <authorList>
            <person name="Schwan T.G."/>
            <person name="Raffel S.J."/>
            <person name="Porcella S.F."/>
            <person name="Martens C.A."/>
            <person name="Bruno D.P."/>
            <person name="Rickefs S.M."/>
            <person name="Barbian K.B."/>
        </authorList>
    </citation>
    <scope>NUCLEOTIDE SEQUENCE [LARGE SCALE GENOMIC DNA]</scope>
    <source>
        <strain evidence="5 6">BA2</strain>
    </source>
</reference>
<name>W5SPD6_BORAN</name>
<evidence type="ECO:0000259" key="4">
    <source>
        <dbReference type="Pfam" id="PF02576"/>
    </source>
</evidence>
<keyword evidence="1 3" id="KW-0963">Cytoplasm</keyword>
<accession>W5SPD6</accession>
<dbReference type="InterPro" id="IPR035956">
    <property type="entry name" value="RimP_N_sf"/>
</dbReference>
<dbReference type="InterPro" id="IPR003728">
    <property type="entry name" value="Ribosome_maturation_RimP"/>
</dbReference>
<dbReference type="Proteomes" id="UP000019262">
    <property type="component" value="Chromosome"/>
</dbReference>
<evidence type="ECO:0000256" key="2">
    <source>
        <dbReference type="ARBA" id="ARBA00022517"/>
    </source>
</evidence>
<comment type="subcellular location">
    <subcellularLocation>
        <location evidence="3">Cytoplasm</location>
    </subcellularLocation>
</comment>
<gene>
    <name evidence="3" type="primary">rimP</name>
    <name evidence="5" type="ORF">BAN_0035300</name>
</gene>
<feature type="domain" description="Ribosome maturation factor RimP N-terminal" evidence="4">
    <location>
        <begin position="17"/>
        <end position="86"/>
    </location>
</feature>
<dbReference type="InterPro" id="IPR036847">
    <property type="entry name" value="RimP_C_sf"/>
</dbReference>
<evidence type="ECO:0000256" key="3">
    <source>
        <dbReference type="HAMAP-Rule" id="MF_01077"/>
    </source>
</evidence>
<dbReference type="EMBL" id="CP005829">
    <property type="protein sequence ID" value="AHH08770.1"/>
    <property type="molecule type" value="Genomic_DNA"/>
</dbReference>
<dbReference type="PATRIC" id="fig|1313293.3.peg.819"/>
<dbReference type="GO" id="GO:0005829">
    <property type="term" value="C:cytosol"/>
    <property type="evidence" value="ECO:0007669"/>
    <property type="project" value="TreeGrafter"/>
</dbReference>
<evidence type="ECO:0000256" key="1">
    <source>
        <dbReference type="ARBA" id="ARBA00022490"/>
    </source>
</evidence>
<dbReference type="HOGENOM" id="CLU_070525_4_1_12"/>
<dbReference type="eggNOG" id="COG0779">
    <property type="taxonomic scope" value="Bacteria"/>
</dbReference>